<accession>A0ABS3AL34</accession>
<evidence type="ECO:0000256" key="1">
    <source>
        <dbReference type="ARBA" id="ARBA00023015"/>
    </source>
</evidence>
<dbReference type="InterPro" id="IPR000843">
    <property type="entry name" value="HTH_LacI"/>
</dbReference>
<keyword evidence="1" id="KW-0805">Transcription regulation</keyword>
<dbReference type="InterPro" id="IPR028082">
    <property type="entry name" value="Peripla_BP_I"/>
</dbReference>
<dbReference type="CDD" id="cd01575">
    <property type="entry name" value="PBP1_GntR"/>
    <property type="match status" value="1"/>
</dbReference>
<evidence type="ECO:0000256" key="3">
    <source>
        <dbReference type="ARBA" id="ARBA00023163"/>
    </source>
</evidence>
<dbReference type="PANTHER" id="PTHR30146:SF33">
    <property type="entry name" value="TRANSCRIPTIONAL REGULATOR"/>
    <property type="match status" value="1"/>
</dbReference>
<reference evidence="5 6" key="1">
    <citation type="journal article" date="2021" name="Int. J. Syst. Evol. Microbiol.">
        <title>Pseudomonas piscium sp. nov., Pseudomonas pisciculturae sp. nov., Pseudomonas mucoides sp. nov. and Pseudomonas neuropathica sp. nov. isolated from rainbow trout.</title>
        <authorList>
            <person name="Duman M."/>
            <person name="Mulet M."/>
            <person name="Altun S."/>
            <person name="Saticioglu I.B."/>
            <person name="Gomila M."/>
            <person name="Lalucat J."/>
            <person name="Garcia-Valdes E."/>
        </authorList>
    </citation>
    <scope>NUCLEOTIDE SEQUENCE [LARGE SCALE GENOMIC DNA]</scope>
    <source>
        <strain evidence="5 6">LMG 28632</strain>
    </source>
</reference>
<dbReference type="Gene3D" id="1.10.260.40">
    <property type="entry name" value="lambda repressor-like DNA-binding domains"/>
    <property type="match status" value="1"/>
</dbReference>
<protein>
    <submittedName>
        <fullName evidence="5">LacI family DNA-binding transcriptional regulator</fullName>
    </submittedName>
</protein>
<keyword evidence="2 5" id="KW-0238">DNA-binding</keyword>
<keyword evidence="3" id="KW-0804">Transcription</keyword>
<sequence>MSDLPATIANGNPGRRKGNRVTMDEVAERANVSPSTVSLFLRDPDAVSSKRAERIREAIAETGYTINRLAGALAASHSRTVAVIVPSMINAFFSETLQAMQDVFEARGYQLLISNSNYDPDRELELLRAHLSWSPAALVLTGNQHQAARSLLEATGIPVAQMWELGDEPFHLQVGFFHEDVGAALAEHLYQSGVRRFTYVGSRMHLDHRAQKRAEGFRAWLEKKGCTATIIALEESTSEVVLTQVFDQLAKTADQPQGLCCSNDVLAIGALFEARRRGIDVPGQLAIAGFGDLPLSKLSAPRLTTVRPYPLEIGRTVATRLLQWIETGTLPAEPETVDLGFELIVRESTCAVPD</sequence>
<dbReference type="PROSITE" id="PS00356">
    <property type="entry name" value="HTH_LACI_1"/>
    <property type="match status" value="1"/>
</dbReference>
<evidence type="ECO:0000313" key="6">
    <source>
        <dbReference type="Proteomes" id="UP000772591"/>
    </source>
</evidence>
<evidence type="ECO:0000256" key="2">
    <source>
        <dbReference type="ARBA" id="ARBA00023125"/>
    </source>
</evidence>
<keyword evidence="6" id="KW-1185">Reference proteome</keyword>
<dbReference type="Gene3D" id="3.40.50.2300">
    <property type="match status" value="2"/>
</dbReference>
<dbReference type="EMBL" id="JADEVO010000036">
    <property type="protein sequence ID" value="MBN3967835.1"/>
    <property type="molecule type" value="Genomic_DNA"/>
</dbReference>
<dbReference type="PROSITE" id="PS50932">
    <property type="entry name" value="HTH_LACI_2"/>
    <property type="match status" value="1"/>
</dbReference>
<dbReference type="PANTHER" id="PTHR30146">
    <property type="entry name" value="LACI-RELATED TRANSCRIPTIONAL REPRESSOR"/>
    <property type="match status" value="1"/>
</dbReference>
<dbReference type="Pfam" id="PF00356">
    <property type="entry name" value="LacI"/>
    <property type="match status" value="1"/>
</dbReference>
<dbReference type="SUPFAM" id="SSF47413">
    <property type="entry name" value="lambda repressor-like DNA-binding domains"/>
    <property type="match status" value="1"/>
</dbReference>
<dbReference type="SUPFAM" id="SSF53822">
    <property type="entry name" value="Periplasmic binding protein-like I"/>
    <property type="match status" value="1"/>
</dbReference>
<dbReference type="InterPro" id="IPR010982">
    <property type="entry name" value="Lambda_DNA-bd_dom_sf"/>
</dbReference>
<dbReference type="SMART" id="SM00354">
    <property type="entry name" value="HTH_LACI"/>
    <property type="match status" value="1"/>
</dbReference>
<dbReference type="RefSeq" id="WP_045060487.1">
    <property type="nucleotide sequence ID" value="NZ_JADEVO010000036.1"/>
</dbReference>
<dbReference type="CDD" id="cd01392">
    <property type="entry name" value="HTH_LacI"/>
    <property type="match status" value="1"/>
</dbReference>
<dbReference type="Pfam" id="PF13377">
    <property type="entry name" value="Peripla_BP_3"/>
    <property type="match status" value="1"/>
</dbReference>
<name>A0ABS3AL34_9PSED</name>
<evidence type="ECO:0000313" key="5">
    <source>
        <dbReference type="EMBL" id="MBN3967835.1"/>
    </source>
</evidence>
<dbReference type="Proteomes" id="UP000772591">
    <property type="component" value="Unassembled WGS sequence"/>
</dbReference>
<comment type="caution">
    <text evidence="5">The sequence shown here is derived from an EMBL/GenBank/DDBJ whole genome shotgun (WGS) entry which is preliminary data.</text>
</comment>
<proteinExistence type="predicted"/>
<organism evidence="5 6">
    <name type="scientific">Pseudomonas gregormendelii</name>
    <dbReference type="NCBI Taxonomy" id="1628277"/>
    <lineage>
        <taxon>Bacteria</taxon>
        <taxon>Pseudomonadati</taxon>
        <taxon>Pseudomonadota</taxon>
        <taxon>Gammaproteobacteria</taxon>
        <taxon>Pseudomonadales</taxon>
        <taxon>Pseudomonadaceae</taxon>
        <taxon>Pseudomonas</taxon>
    </lineage>
</organism>
<feature type="domain" description="HTH lacI-type" evidence="4">
    <location>
        <begin position="21"/>
        <end position="75"/>
    </location>
</feature>
<evidence type="ECO:0000259" key="4">
    <source>
        <dbReference type="PROSITE" id="PS50932"/>
    </source>
</evidence>
<dbReference type="GO" id="GO:0003677">
    <property type="term" value="F:DNA binding"/>
    <property type="evidence" value="ECO:0007669"/>
    <property type="project" value="UniProtKB-KW"/>
</dbReference>
<dbReference type="InterPro" id="IPR046335">
    <property type="entry name" value="LacI/GalR-like_sensor"/>
</dbReference>
<gene>
    <name evidence="5" type="ORF">IMW75_21470</name>
</gene>